<evidence type="ECO:0000313" key="3">
    <source>
        <dbReference type="Proteomes" id="UP000007879"/>
    </source>
</evidence>
<accession>A0AAN0IRU6</accession>
<dbReference type="Proteomes" id="UP000007879">
    <property type="component" value="Unassembled WGS sequence"/>
</dbReference>
<name>A0AAN0IRU6_AMPQE</name>
<evidence type="ECO:0000259" key="1">
    <source>
        <dbReference type="Pfam" id="PF03732"/>
    </source>
</evidence>
<dbReference type="GeneID" id="105315511"/>
<dbReference type="KEGG" id="aqu:105315511"/>
<evidence type="ECO:0000313" key="2">
    <source>
        <dbReference type="EnsemblMetazoa" id="XP_011408494.1"/>
    </source>
</evidence>
<dbReference type="PANTHER" id="PTHR33198">
    <property type="entry name" value="ANK_REP_REGION DOMAIN-CONTAINING PROTEIN-RELATED"/>
    <property type="match status" value="1"/>
</dbReference>
<protein>
    <recommendedName>
        <fullName evidence="1">Retrotransposon gag domain-containing protein</fullName>
    </recommendedName>
</protein>
<dbReference type="RefSeq" id="XP_011408494.1">
    <property type="nucleotide sequence ID" value="XM_011410192.1"/>
</dbReference>
<dbReference type="Pfam" id="PF03732">
    <property type="entry name" value="Retrotrans_gag"/>
    <property type="match status" value="1"/>
</dbReference>
<dbReference type="EnsemblMetazoa" id="XM_011410192.1">
    <property type="protein sequence ID" value="XP_011408494.1"/>
    <property type="gene ID" value="LOC105315511"/>
</dbReference>
<dbReference type="InterPro" id="IPR005162">
    <property type="entry name" value="Retrotrans_gag_dom"/>
</dbReference>
<feature type="domain" description="Retrotransposon gag" evidence="1">
    <location>
        <begin position="75"/>
        <end position="128"/>
    </location>
</feature>
<dbReference type="PANTHER" id="PTHR33198:SF19">
    <property type="entry name" value="CCHC-TYPE DOMAIN-CONTAINING PROTEIN"/>
    <property type="match status" value="1"/>
</dbReference>
<proteinExistence type="predicted"/>
<reference evidence="2" key="2">
    <citation type="submission" date="2024-06" db="UniProtKB">
        <authorList>
            <consortium name="EnsemblMetazoa"/>
        </authorList>
    </citation>
    <scope>IDENTIFICATION</scope>
</reference>
<organism evidence="2 3">
    <name type="scientific">Amphimedon queenslandica</name>
    <name type="common">Sponge</name>
    <dbReference type="NCBI Taxonomy" id="400682"/>
    <lineage>
        <taxon>Eukaryota</taxon>
        <taxon>Metazoa</taxon>
        <taxon>Porifera</taxon>
        <taxon>Demospongiae</taxon>
        <taxon>Heteroscleromorpha</taxon>
        <taxon>Haplosclerida</taxon>
        <taxon>Niphatidae</taxon>
        <taxon>Amphimedon</taxon>
    </lineage>
</organism>
<keyword evidence="3" id="KW-1185">Reference proteome</keyword>
<sequence length="194" mass="22042">AFRTQQLATRLAHIGQIQQFNRDTDDWSMYLERVEYYFEANDIADGRRKAALLSLIGPDTFKLLRSLLVLHTPADYSYDELKESLSAHFCPKRSQVFYRSQFFQCVQKHGTTIASYLSELQTLAKDCGFGDLLNNLLRNRLICGVSDPAIRKHFLTKGDDLTLKDAMKDATTMEAVVKTLKTLDPNKAPMTKAA</sequence>
<reference evidence="3" key="1">
    <citation type="journal article" date="2010" name="Nature">
        <title>The Amphimedon queenslandica genome and the evolution of animal complexity.</title>
        <authorList>
            <person name="Srivastava M."/>
            <person name="Simakov O."/>
            <person name="Chapman J."/>
            <person name="Fahey B."/>
            <person name="Gauthier M.E."/>
            <person name="Mitros T."/>
            <person name="Richards G.S."/>
            <person name="Conaco C."/>
            <person name="Dacre M."/>
            <person name="Hellsten U."/>
            <person name="Larroux C."/>
            <person name="Putnam N.H."/>
            <person name="Stanke M."/>
            <person name="Adamska M."/>
            <person name="Darling A."/>
            <person name="Degnan S.M."/>
            <person name="Oakley T.H."/>
            <person name="Plachetzki D.C."/>
            <person name="Zhai Y."/>
            <person name="Adamski M."/>
            <person name="Calcino A."/>
            <person name="Cummins S.F."/>
            <person name="Goodstein D.M."/>
            <person name="Harris C."/>
            <person name="Jackson D.J."/>
            <person name="Leys S.P."/>
            <person name="Shu S."/>
            <person name="Woodcroft B.J."/>
            <person name="Vervoort M."/>
            <person name="Kosik K.S."/>
            <person name="Manning G."/>
            <person name="Degnan B.M."/>
            <person name="Rokhsar D.S."/>
        </authorList>
    </citation>
    <scope>NUCLEOTIDE SEQUENCE [LARGE SCALE GENOMIC DNA]</scope>
</reference>
<dbReference type="AlphaFoldDB" id="A0AAN0IRU6"/>